<dbReference type="InterPro" id="IPR009839">
    <property type="entry name" value="SseB_N"/>
</dbReference>
<reference evidence="2" key="1">
    <citation type="journal article" date="2015" name="Microbiology (Mosc.)">
        <title>Genomics of the Weissella cibaria species with an examination of its metabolic traits.</title>
        <authorList>
            <person name="Lynch K.M."/>
            <person name="Lucid A."/>
            <person name="Arendt E.K."/>
            <person name="Sleator R.D."/>
            <person name="Lucey B."/>
            <person name="Coffey A."/>
        </authorList>
    </citation>
    <scope>NUCLEOTIDE SEQUENCE [LARGE SCALE GENOMIC DNA]</scope>
    <source>
        <strain evidence="2">AB3b</strain>
    </source>
</reference>
<dbReference type="Pfam" id="PF07179">
    <property type="entry name" value="SseB"/>
    <property type="match status" value="1"/>
</dbReference>
<evidence type="ECO:0000259" key="1">
    <source>
        <dbReference type="Pfam" id="PF07179"/>
    </source>
</evidence>
<gene>
    <name evidence="2" type="ORF">ab3b_01495</name>
</gene>
<name>A0A0D1JQE7_9LACO</name>
<protein>
    <recommendedName>
        <fullName evidence="1">SseB protein N-terminal domain-containing protein</fullName>
    </recommendedName>
</protein>
<evidence type="ECO:0000313" key="3">
    <source>
        <dbReference type="Proteomes" id="UP000032289"/>
    </source>
</evidence>
<sequence>MDNQEEVLRNDELLAALEAFREEQNPANEQAFVQGLVEAVFVAPVNFTDAPIIKENGDVEIPEGSEMRLLTFEMENGHSVFPIFTDLDAFNAGPIDSEDPVHPWAMSLADYLPLLQNDDSENIEGLALNPFTNGMPITRDNLAYIAGMVAAQEGDGDAEMQIASAEDIIPTPLRYELIGLADDAMGAVEHMHLLWLTNGATNAANYLLVVDGPDKDAFQELYPRFAKAFEEKAGEEGSAVDIVAAADFDVDLSEFTSLYDRNL</sequence>
<proteinExistence type="predicted"/>
<organism evidence="2 3">
    <name type="scientific">Weissella cibaria</name>
    <dbReference type="NCBI Taxonomy" id="137591"/>
    <lineage>
        <taxon>Bacteria</taxon>
        <taxon>Bacillati</taxon>
        <taxon>Bacillota</taxon>
        <taxon>Bacilli</taxon>
        <taxon>Lactobacillales</taxon>
        <taxon>Lactobacillaceae</taxon>
        <taxon>Weissella</taxon>
    </lineage>
</organism>
<dbReference type="AlphaFoldDB" id="A0A0D1JQE7"/>
<dbReference type="EMBL" id="JWHT01000034">
    <property type="protein sequence ID" value="KIU23483.1"/>
    <property type="molecule type" value="Genomic_DNA"/>
</dbReference>
<dbReference type="Proteomes" id="UP000032289">
    <property type="component" value="Unassembled WGS sequence"/>
</dbReference>
<dbReference type="PATRIC" id="fig|137591.24.peg.1463"/>
<comment type="caution">
    <text evidence="2">The sequence shown here is derived from an EMBL/GenBank/DDBJ whole genome shotgun (WGS) entry which is preliminary data.</text>
</comment>
<accession>A0A0D1JQE7</accession>
<dbReference type="RefSeq" id="WP_043941425.1">
    <property type="nucleotide sequence ID" value="NZ_JWHT01000034.1"/>
</dbReference>
<evidence type="ECO:0000313" key="2">
    <source>
        <dbReference type="EMBL" id="KIU23483.1"/>
    </source>
</evidence>
<feature type="domain" description="SseB protein N-terminal" evidence="1">
    <location>
        <begin position="13"/>
        <end position="142"/>
    </location>
</feature>